<reference evidence="14 15" key="1">
    <citation type="submission" date="2015-05" db="EMBL/GenBank/DDBJ databases">
        <title>Whole genome sequence and identification of bacterial endophytes from Costus igneus.</title>
        <authorList>
            <person name="Lee Y.P."/>
            <person name="Gan H.M."/>
            <person name="Eng W."/>
            <person name="Wheatley M.S."/>
            <person name="Caraballo A."/>
            <person name="Polter S."/>
            <person name="Savka M.A."/>
            <person name="Hudson A.O."/>
        </authorList>
    </citation>
    <scope>NUCLEOTIDE SEQUENCE [LARGE SCALE GENOMIC DNA]</scope>
    <source>
        <strain evidence="14 15">RIT379</strain>
    </source>
</reference>
<dbReference type="PIRSF" id="PIRSF038994">
    <property type="entry name" value="NagA"/>
    <property type="match status" value="1"/>
</dbReference>
<evidence type="ECO:0000256" key="5">
    <source>
        <dbReference type="ARBA" id="ARBA00022801"/>
    </source>
</evidence>
<sequence>MLTEETKALILKNVCIYTETEIHSNGYVVVKEGKIDAIGLMDSFLEKEWENAHILDFPKGMNLIPGFIDIHIHGANNADAMDASQQALEIMAETLPKEGTTSFLATTMTQEVESIENALTSIAQYVETADQSGKAEIIGIHLEGPFISEKRVGAQPVQSVKKPNVELFKKWQTLSNNQIKLVTMAPEEDENFELVRYLKAENIVPSIGHSDAVYEQVLSSIQAGVNHVTHLFNGMRGLHHRDPGVAGAALLHSELMAEMIVDGVHIHPEIVKLAFLQKGADHIILITDSMRAKWLEDGISSLGGQKVIVRDGKALLENGALAGSTLKMKDAINNMMNFTGCSLQDVVKMASYNPAKQIGVLDKKGSIAKGKDADLVVLDENNQVALTICKGKIVYSNGGFSA</sequence>
<feature type="binding site" evidence="11">
    <location>
        <position position="265"/>
    </location>
    <ligand>
        <name>substrate</name>
    </ligand>
</feature>
<name>A0A0J1IJK2_NIACI</name>
<dbReference type="Gene3D" id="3.20.20.140">
    <property type="entry name" value="Metal-dependent hydrolases"/>
    <property type="match status" value="1"/>
</dbReference>
<keyword evidence="5 9" id="KW-0378">Hydrolase</keyword>
<dbReference type="GO" id="GO:0006046">
    <property type="term" value="P:N-acetylglucosamine catabolic process"/>
    <property type="evidence" value="ECO:0007669"/>
    <property type="project" value="TreeGrafter"/>
</dbReference>
<evidence type="ECO:0000259" key="13">
    <source>
        <dbReference type="Pfam" id="PF01979"/>
    </source>
</evidence>
<dbReference type="PANTHER" id="PTHR11113:SF14">
    <property type="entry name" value="N-ACETYLGLUCOSAMINE-6-PHOSPHATE DEACETYLASE"/>
    <property type="match status" value="1"/>
</dbReference>
<dbReference type="Pfam" id="PF01979">
    <property type="entry name" value="Amidohydro_1"/>
    <property type="match status" value="1"/>
</dbReference>
<dbReference type="GO" id="GO:0046872">
    <property type="term" value="F:metal ion binding"/>
    <property type="evidence" value="ECO:0007669"/>
    <property type="project" value="UniProtKB-KW"/>
</dbReference>
<feature type="binding site" evidence="12">
    <location>
        <position position="209"/>
    </location>
    <ligand>
        <name>Zn(2+)</name>
        <dbReference type="ChEBI" id="CHEBI:29105"/>
    </ligand>
</feature>
<feature type="binding site" evidence="11">
    <location>
        <position position="154"/>
    </location>
    <ligand>
        <name>substrate</name>
    </ligand>
</feature>
<keyword evidence="6 9" id="KW-0119">Carbohydrate metabolism</keyword>
<evidence type="ECO:0000256" key="11">
    <source>
        <dbReference type="PIRSR" id="PIRSR038994-2"/>
    </source>
</evidence>
<evidence type="ECO:0000256" key="7">
    <source>
        <dbReference type="ARBA" id="ARBA00047647"/>
    </source>
</evidence>
<dbReference type="EC" id="3.5.1.25" evidence="2"/>
<feature type="binding site" evidence="12">
    <location>
        <position position="143"/>
    </location>
    <ligand>
        <name>Zn(2+)</name>
        <dbReference type="ChEBI" id="CHEBI:29105"/>
    </ligand>
</feature>
<dbReference type="AlphaFoldDB" id="A0A0J1IJK2"/>
<dbReference type="InterPro" id="IPR032466">
    <property type="entry name" value="Metal_Hydrolase"/>
</dbReference>
<dbReference type="Gene3D" id="2.30.40.10">
    <property type="entry name" value="Urease, subunit C, domain 1"/>
    <property type="match status" value="1"/>
</dbReference>
<comment type="cofactor">
    <cofactor evidence="12">
        <name>a divalent metal cation</name>
        <dbReference type="ChEBI" id="CHEBI:60240"/>
    </cofactor>
    <text evidence="12">Binds 1 divalent metal cation per subunit.</text>
</comment>
<dbReference type="SUPFAM" id="SSF51556">
    <property type="entry name" value="Metallo-dependent hydrolases"/>
    <property type="match status" value="1"/>
</dbReference>
<keyword evidence="15" id="KW-1185">Reference proteome</keyword>
<dbReference type="Proteomes" id="UP000036045">
    <property type="component" value="Unassembled WGS sequence"/>
</dbReference>
<accession>A0A0J1IJK2</accession>
<comment type="similarity">
    <text evidence="1 9">Belongs to the metallo-dependent hydrolases superfamily. NagA family.</text>
</comment>
<dbReference type="EMBL" id="LDPH01000010">
    <property type="protein sequence ID" value="KLV26113.1"/>
    <property type="molecule type" value="Genomic_DNA"/>
</dbReference>
<dbReference type="InterPro" id="IPR006680">
    <property type="entry name" value="Amidohydro-rel"/>
</dbReference>
<evidence type="ECO:0000256" key="3">
    <source>
        <dbReference type="ARBA" id="ARBA00018029"/>
    </source>
</evidence>
<dbReference type="CDD" id="cd00854">
    <property type="entry name" value="NagA"/>
    <property type="match status" value="1"/>
</dbReference>
<dbReference type="GO" id="GO:0008448">
    <property type="term" value="F:N-acetylglucosamine-6-phosphate deacetylase activity"/>
    <property type="evidence" value="ECO:0007669"/>
    <property type="project" value="UniProtKB-EC"/>
</dbReference>
<evidence type="ECO:0000256" key="8">
    <source>
        <dbReference type="ARBA" id="ARBA00060590"/>
    </source>
</evidence>
<dbReference type="InterPro" id="IPR011059">
    <property type="entry name" value="Metal-dep_hydrolase_composite"/>
</dbReference>
<feature type="domain" description="Amidohydrolase-related" evidence="13">
    <location>
        <begin position="63"/>
        <end position="394"/>
    </location>
</feature>
<evidence type="ECO:0000256" key="4">
    <source>
        <dbReference type="ARBA" id="ARBA00022723"/>
    </source>
</evidence>
<dbReference type="FunFam" id="3.20.20.140:FF:000004">
    <property type="entry name" value="N-acetylglucosamine-6-phosphate deacetylase"/>
    <property type="match status" value="1"/>
</dbReference>
<comment type="catalytic activity">
    <reaction evidence="7">
        <text>N-acetyl-D-glucosamine 6-phosphate + H2O = D-glucosamine 6-phosphate + acetate</text>
        <dbReference type="Rhea" id="RHEA:22936"/>
        <dbReference type="ChEBI" id="CHEBI:15377"/>
        <dbReference type="ChEBI" id="CHEBI:30089"/>
        <dbReference type="ChEBI" id="CHEBI:57513"/>
        <dbReference type="ChEBI" id="CHEBI:58725"/>
        <dbReference type="EC" id="3.5.1.25"/>
    </reaction>
</comment>
<keyword evidence="4 12" id="KW-0479">Metal-binding</keyword>
<comment type="pathway">
    <text evidence="8">Amino-sugar metabolism; N-acetylneuraminate degradation; D-fructose 6-phosphate from N-acetylneuraminate: step 4/5.</text>
</comment>
<proteinExistence type="inferred from homology"/>
<evidence type="ECO:0000256" key="12">
    <source>
        <dbReference type="PIRSR" id="PIRSR038994-3"/>
    </source>
</evidence>
<feature type="binding site" evidence="11">
    <location>
        <begin position="233"/>
        <end position="234"/>
    </location>
    <ligand>
        <name>substrate</name>
    </ligand>
</feature>
<evidence type="ECO:0000256" key="1">
    <source>
        <dbReference type="ARBA" id="ARBA00010716"/>
    </source>
</evidence>
<evidence type="ECO:0000256" key="6">
    <source>
        <dbReference type="ARBA" id="ARBA00023277"/>
    </source>
</evidence>
<dbReference type="NCBIfam" id="TIGR00221">
    <property type="entry name" value="nagA"/>
    <property type="match status" value="1"/>
</dbReference>
<dbReference type="InterPro" id="IPR003764">
    <property type="entry name" value="GlcNAc_6-P_deAcase"/>
</dbReference>
<evidence type="ECO:0000313" key="15">
    <source>
        <dbReference type="Proteomes" id="UP000036045"/>
    </source>
</evidence>
<feature type="active site" description="Proton donor/acceptor" evidence="10">
    <location>
        <position position="288"/>
    </location>
</feature>
<evidence type="ECO:0000313" key="14">
    <source>
        <dbReference type="EMBL" id="KLV26113.1"/>
    </source>
</evidence>
<organism evidence="14 15">
    <name type="scientific">Niallia circulans</name>
    <name type="common">Bacillus circulans</name>
    <dbReference type="NCBI Taxonomy" id="1397"/>
    <lineage>
        <taxon>Bacteria</taxon>
        <taxon>Bacillati</taxon>
        <taxon>Bacillota</taxon>
        <taxon>Bacilli</taxon>
        <taxon>Bacillales</taxon>
        <taxon>Bacillaceae</taxon>
        <taxon>Niallia</taxon>
    </lineage>
</organism>
<evidence type="ECO:0000256" key="9">
    <source>
        <dbReference type="PIRNR" id="PIRNR038994"/>
    </source>
</evidence>
<evidence type="ECO:0000256" key="10">
    <source>
        <dbReference type="PIRSR" id="PIRSR038994-1"/>
    </source>
</evidence>
<feature type="binding site" evidence="12">
    <location>
        <position position="230"/>
    </location>
    <ligand>
        <name>Zn(2+)</name>
        <dbReference type="ChEBI" id="CHEBI:29105"/>
    </ligand>
</feature>
<evidence type="ECO:0000256" key="2">
    <source>
        <dbReference type="ARBA" id="ARBA00011899"/>
    </source>
</evidence>
<dbReference type="PATRIC" id="fig|1397.4.peg.526"/>
<gene>
    <name evidence="14" type="ORF">ABW02_12140</name>
</gene>
<feature type="binding site" evidence="11">
    <location>
        <begin position="321"/>
        <end position="323"/>
    </location>
    <ligand>
        <name>substrate</name>
    </ligand>
</feature>
<dbReference type="SUPFAM" id="SSF51338">
    <property type="entry name" value="Composite domain of metallo-dependent hydrolases"/>
    <property type="match status" value="1"/>
</dbReference>
<dbReference type="PANTHER" id="PTHR11113">
    <property type="entry name" value="N-ACETYLGLUCOSAMINE-6-PHOSPHATE DEACETYLASE"/>
    <property type="match status" value="1"/>
</dbReference>
<dbReference type="OrthoDB" id="9776488at2"/>
<dbReference type="RefSeq" id="WP_047942394.1">
    <property type="nucleotide sequence ID" value="NZ_JABRVN010000092.1"/>
</dbReference>
<comment type="caution">
    <text evidence="14">The sequence shown here is derived from an EMBL/GenBank/DDBJ whole genome shotgun (WGS) entry which is preliminary data.</text>
</comment>
<feature type="binding site" evidence="11">
    <location>
        <position position="241"/>
    </location>
    <ligand>
        <name>substrate</name>
    </ligand>
</feature>
<protein>
    <recommendedName>
        <fullName evidence="3">N-acetylglucosamine-6-phosphate deacetylase</fullName>
        <ecNumber evidence="2">3.5.1.25</ecNumber>
    </recommendedName>
</protein>